<keyword evidence="1" id="KW-1133">Transmembrane helix</keyword>
<keyword evidence="1" id="KW-0472">Membrane</keyword>
<feature type="transmembrane region" description="Helical" evidence="1">
    <location>
        <begin position="125"/>
        <end position="142"/>
    </location>
</feature>
<evidence type="ECO:0000313" key="2">
    <source>
        <dbReference type="EMBL" id="QEL19435.1"/>
    </source>
</evidence>
<sequence length="166" mass="18053">MNNRYVPFGLLLIASWGVMTFTHEAGHIVGGWACGGTLQEARILPWELPYSIFDPDPQPLVTLWCGPILGAMVPIVMAAVVRRQWAWLIAHFCPLANGSYLAIAWLTGDRLLDTPKLLASGTHPATIAAYCSLTIGFGYIGFRRQCIRCLAPSPTVVKQSCGKPAT</sequence>
<evidence type="ECO:0000313" key="3">
    <source>
        <dbReference type="Proteomes" id="UP000324974"/>
    </source>
</evidence>
<dbReference type="AlphaFoldDB" id="A0A5C1ALI9"/>
<feature type="transmembrane region" description="Helical" evidence="1">
    <location>
        <begin position="59"/>
        <end position="78"/>
    </location>
</feature>
<keyword evidence="1" id="KW-0812">Transmembrane</keyword>
<reference evidence="3" key="1">
    <citation type="submission" date="2019-08" db="EMBL/GenBank/DDBJ databases">
        <title>Limnoglobus roseus gen. nov., sp. nov., a novel freshwater planctomycete with a giant genome from the family Gemmataceae.</title>
        <authorList>
            <person name="Kulichevskaya I.S."/>
            <person name="Naumoff D.G."/>
            <person name="Miroshnikov K."/>
            <person name="Ivanova A."/>
            <person name="Philippov D.A."/>
            <person name="Hakobyan A."/>
            <person name="Rijpstra I.C."/>
            <person name="Sinninghe Damste J.S."/>
            <person name="Liesack W."/>
            <person name="Dedysh S.N."/>
        </authorList>
    </citation>
    <scope>NUCLEOTIDE SEQUENCE [LARGE SCALE GENOMIC DNA]</scope>
    <source>
        <strain evidence="3">PX52</strain>
    </source>
</reference>
<evidence type="ECO:0008006" key="4">
    <source>
        <dbReference type="Google" id="ProtNLM"/>
    </source>
</evidence>
<keyword evidence="3" id="KW-1185">Reference proteome</keyword>
<evidence type="ECO:0000256" key="1">
    <source>
        <dbReference type="SAM" id="Phobius"/>
    </source>
</evidence>
<dbReference type="KEGG" id="lrs:PX52LOC_06507"/>
<dbReference type="EMBL" id="CP042425">
    <property type="protein sequence ID" value="QEL19435.1"/>
    <property type="molecule type" value="Genomic_DNA"/>
</dbReference>
<name>A0A5C1ALI9_9BACT</name>
<protein>
    <recommendedName>
        <fullName evidence="4">M50 family peptidase</fullName>
    </recommendedName>
</protein>
<dbReference type="RefSeq" id="WP_218575193.1">
    <property type="nucleotide sequence ID" value="NZ_CP042425.1"/>
</dbReference>
<accession>A0A5C1ALI9</accession>
<proteinExistence type="predicted"/>
<dbReference type="Proteomes" id="UP000324974">
    <property type="component" value="Chromosome"/>
</dbReference>
<feature type="transmembrane region" description="Helical" evidence="1">
    <location>
        <begin position="85"/>
        <end position="105"/>
    </location>
</feature>
<organism evidence="2 3">
    <name type="scientific">Limnoglobus roseus</name>
    <dbReference type="NCBI Taxonomy" id="2598579"/>
    <lineage>
        <taxon>Bacteria</taxon>
        <taxon>Pseudomonadati</taxon>
        <taxon>Planctomycetota</taxon>
        <taxon>Planctomycetia</taxon>
        <taxon>Gemmatales</taxon>
        <taxon>Gemmataceae</taxon>
        <taxon>Limnoglobus</taxon>
    </lineage>
</organism>
<gene>
    <name evidence="2" type="ORF">PX52LOC_06507</name>
</gene>